<protein>
    <recommendedName>
        <fullName evidence="1">Macro domain-containing protein</fullName>
    </recommendedName>
</protein>
<dbReference type="Gene3D" id="3.40.220.10">
    <property type="entry name" value="Leucine Aminopeptidase, subunit E, domain 1"/>
    <property type="match status" value="1"/>
</dbReference>
<evidence type="ECO:0000313" key="2">
    <source>
        <dbReference type="EMBL" id="GGC84861.1"/>
    </source>
</evidence>
<gene>
    <name evidence="2" type="ORF">GCM10011512_09640</name>
</gene>
<feature type="domain" description="Macro" evidence="1">
    <location>
        <begin position="1"/>
        <end position="168"/>
    </location>
</feature>
<dbReference type="SMART" id="SM00506">
    <property type="entry name" value="A1pp"/>
    <property type="match status" value="1"/>
</dbReference>
<evidence type="ECO:0000259" key="1">
    <source>
        <dbReference type="PROSITE" id="PS51154"/>
    </source>
</evidence>
<organism evidence="2 3">
    <name type="scientific">Tersicoccus solisilvae</name>
    <dbReference type="NCBI Taxonomy" id="1882339"/>
    <lineage>
        <taxon>Bacteria</taxon>
        <taxon>Bacillati</taxon>
        <taxon>Actinomycetota</taxon>
        <taxon>Actinomycetes</taxon>
        <taxon>Micrococcales</taxon>
        <taxon>Micrococcaceae</taxon>
        <taxon>Tersicoccus</taxon>
    </lineage>
</organism>
<evidence type="ECO:0000313" key="3">
    <source>
        <dbReference type="Proteomes" id="UP000597761"/>
    </source>
</evidence>
<dbReference type="InterPro" id="IPR002589">
    <property type="entry name" value="Macro_dom"/>
</dbReference>
<reference evidence="3" key="1">
    <citation type="journal article" date="2019" name="Int. J. Syst. Evol. Microbiol.">
        <title>The Global Catalogue of Microorganisms (GCM) 10K type strain sequencing project: providing services to taxonomists for standard genome sequencing and annotation.</title>
        <authorList>
            <consortium name="The Broad Institute Genomics Platform"/>
            <consortium name="The Broad Institute Genome Sequencing Center for Infectious Disease"/>
            <person name="Wu L."/>
            <person name="Ma J."/>
        </authorList>
    </citation>
    <scope>NUCLEOTIDE SEQUENCE [LARGE SCALE GENOMIC DNA]</scope>
    <source>
        <strain evidence="3">CGMCC 1.15480</strain>
    </source>
</reference>
<keyword evidence="3" id="KW-1185">Reference proteome</keyword>
<dbReference type="PANTHER" id="PTHR11106:SF27">
    <property type="entry name" value="MACRO DOMAIN-CONTAINING PROTEIN"/>
    <property type="match status" value="1"/>
</dbReference>
<name>A0ABQ1NX58_9MICC</name>
<dbReference type="SUPFAM" id="SSF52949">
    <property type="entry name" value="Macro domain-like"/>
    <property type="match status" value="1"/>
</dbReference>
<dbReference type="Pfam" id="PF01661">
    <property type="entry name" value="Macro"/>
    <property type="match status" value="1"/>
</dbReference>
<proteinExistence type="predicted"/>
<dbReference type="Proteomes" id="UP000597761">
    <property type="component" value="Unassembled WGS sequence"/>
</dbReference>
<dbReference type="RefSeq" id="WP_188666931.1">
    <property type="nucleotide sequence ID" value="NZ_BMJI01000003.1"/>
</dbReference>
<accession>A0ABQ1NX58</accession>
<dbReference type="InterPro" id="IPR043472">
    <property type="entry name" value="Macro_dom-like"/>
</dbReference>
<dbReference type="EMBL" id="BMJI01000003">
    <property type="protein sequence ID" value="GGC84861.1"/>
    <property type="molecule type" value="Genomic_DNA"/>
</dbReference>
<sequence>MTTIEAVCGDITTVAVDAVVNPAHHALRGSDGGVDHAIHAAGGPTILFDAIERYPDGLASGDAGWTTAGDLAARWVIHTVVPHAQEAHGGRRLLEACYRSALQLADDLGAGSVAVPLLGAGSLGWAVRDSLAAALDAVAGSDLSVERVLLTTTEDTHRAAESALFQATPLRILQAVRLLHRRGYHRLRTRPGMSASGMYWRVTIASTDYDDGEDGYRDADQVIFYSTGGLREFAGGHVDAATSARQTAELILAAIPHLEPTADDPAYAQWYEGLMRLAERDHALPMSYADYFDHEKGWEIGWCSGLRYPAPPAPPSAKERA</sequence>
<dbReference type="PROSITE" id="PS51154">
    <property type="entry name" value="MACRO"/>
    <property type="match status" value="1"/>
</dbReference>
<comment type="caution">
    <text evidence="2">The sequence shown here is derived from an EMBL/GenBank/DDBJ whole genome shotgun (WGS) entry which is preliminary data.</text>
</comment>
<dbReference type="PANTHER" id="PTHR11106">
    <property type="entry name" value="GANGLIOSIDE INDUCED DIFFERENTIATION ASSOCIATED PROTEIN 2-RELATED"/>
    <property type="match status" value="1"/>
</dbReference>